<accession>A0A4R1NKZ6</accession>
<evidence type="ECO:0008006" key="4">
    <source>
        <dbReference type="Google" id="ProtNLM"/>
    </source>
</evidence>
<keyword evidence="1" id="KW-0732">Signal</keyword>
<evidence type="ECO:0000256" key="1">
    <source>
        <dbReference type="SAM" id="SignalP"/>
    </source>
</evidence>
<dbReference type="EMBL" id="SJOI01000001">
    <property type="protein sequence ID" value="TCL06621.1"/>
    <property type="molecule type" value="Genomic_DNA"/>
</dbReference>
<sequence>MKLSSLKQKLKLLLIGTALMSSGCVTQNPYNSSDPVDLALKICGLGYSSDAATLYRGAYQITNKQASAEFETKFGQNLETQMSNMFKNIKPADEGSMKVVSDQIKETRVCVLDQINSYREPSRSDLVSQCIADLKRRVGATDNGYPYIRDWTVIEKDNRNSKNNLVVGYVFSQGGPDLSRAIICKIKKNKYDDLTPVELK</sequence>
<evidence type="ECO:0000313" key="2">
    <source>
        <dbReference type="EMBL" id="TCL06621.1"/>
    </source>
</evidence>
<comment type="caution">
    <text evidence="2">The sequence shown here is derived from an EMBL/GenBank/DDBJ whole genome shotgun (WGS) entry which is preliminary data.</text>
</comment>
<proteinExistence type="predicted"/>
<feature type="chain" id="PRO_5020572888" description="Lipoprotein" evidence="1">
    <location>
        <begin position="28"/>
        <end position="200"/>
    </location>
</feature>
<organism evidence="2 3">
    <name type="scientific">Sodalis ligni</name>
    <dbReference type="NCBI Taxonomy" id="2697027"/>
    <lineage>
        <taxon>Bacteria</taxon>
        <taxon>Pseudomonadati</taxon>
        <taxon>Pseudomonadota</taxon>
        <taxon>Gammaproteobacteria</taxon>
        <taxon>Enterobacterales</taxon>
        <taxon>Bruguierivoracaceae</taxon>
        <taxon>Sodalis</taxon>
    </lineage>
</organism>
<protein>
    <recommendedName>
        <fullName evidence="4">Lipoprotein</fullName>
    </recommendedName>
</protein>
<name>A0A4R1NKZ6_9GAMM</name>
<dbReference type="RefSeq" id="WP_132926170.1">
    <property type="nucleotide sequence ID" value="NZ_SJOI01000001.1"/>
</dbReference>
<dbReference type="Proteomes" id="UP000294555">
    <property type="component" value="Unassembled WGS sequence"/>
</dbReference>
<feature type="signal peptide" evidence="1">
    <location>
        <begin position="1"/>
        <end position="27"/>
    </location>
</feature>
<reference evidence="2 3" key="1">
    <citation type="submission" date="2019-02" db="EMBL/GenBank/DDBJ databases">
        <title>Investigation of anaerobic lignin degradation for improved lignocellulosic biofuels.</title>
        <authorList>
            <person name="Deangelis K."/>
        </authorList>
    </citation>
    <scope>NUCLEOTIDE SEQUENCE [LARGE SCALE GENOMIC DNA]</scope>
    <source>
        <strain evidence="2 3">159R</strain>
    </source>
</reference>
<evidence type="ECO:0000313" key="3">
    <source>
        <dbReference type="Proteomes" id="UP000294555"/>
    </source>
</evidence>
<dbReference type="AlphaFoldDB" id="A0A4R1NKZ6"/>
<keyword evidence="3" id="KW-1185">Reference proteome</keyword>
<dbReference type="OrthoDB" id="7018430at2"/>
<gene>
    <name evidence="2" type="ORF">EZJ58_4890</name>
</gene>
<dbReference type="PROSITE" id="PS51257">
    <property type="entry name" value="PROKAR_LIPOPROTEIN"/>
    <property type="match status" value="1"/>
</dbReference>